<evidence type="ECO:0000256" key="5">
    <source>
        <dbReference type="ARBA" id="ARBA00022722"/>
    </source>
</evidence>
<reference evidence="13 14" key="2">
    <citation type="submission" date="2018-11" db="EMBL/GenBank/DDBJ databases">
        <title>Genomic Encyclopedia of Type Strains, Phase IV (KMG-IV): sequencing the most valuable type-strain genomes for metagenomic binning, comparative biology and taxonomic classification.</title>
        <authorList>
            <person name="Goeker M."/>
        </authorList>
    </citation>
    <scope>NUCLEOTIDE SEQUENCE [LARGE SCALE GENOMIC DNA]</scope>
    <source>
        <strain evidence="13 14">DSM 27783</strain>
    </source>
</reference>
<evidence type="ECO:0000256" key="4">
    <source>
        <dbReference type="ARBA" id="ARBA00011245"/>
    </source>
</evidence>
<organism evidence="13 14">
    <name type="scientific">Caminibacter pacificus</name>
    <dbReference type="NCBI Taxonomy" id="1424653"/>
    <lineage>
        <taxon>Bacteria</taxon>
        <taxon>Pseudomonadati</taxon>
        <taxon>Campylobacterota</taxon>
        <taxon>Epsilonproteobacteria</taxon>
        <taxon>Nautiliales</taxon>
        <taxon>Nautiliaceae</taxon>
        <taxon>Caminibacter</taxon>
    </lineage>
</organism>
<evidence type="ECO:0000259" key="11">
    <source>
        <dbReference type="PROSITE" id="PS50879"/>
    </source>
</evidence>
<dbReference type="InterPro" id="IPR012337">
    <property type="entry name" value="RNaseH-like_sf"/>
</dbReference>
<proteinExistence type="inferred from homology"/>
<evidence type="ECO:0000313" key="12">
    <source>
        <dbReference type="EMBL" id="QCI27487.1"/>
    </source>
</evidence>
<dbReference type="InterPro" id="IPR036397">
    <property type="entry name" value="RNaseH_sf"/>
</dbReference>
<dbReference type="Proteomes" id="UP000272781">
    <property type="component" value="Unassembled WGS sequence"/>
</dbReference>
<dbReference type="InterPro" id="IPR002156">
    <property type="entry name" value="RNaseH_domain"/>
</dbReference>
<sequence>MKKVEIFTDGSSLGNPGPGGWCAILRHKGVEKTLSGGEKETTNNRMELKAVIEGLRALKFPCEVDLYSDSTYVVKGINEWLENWVKKDFKKVKNPDLWREFLEVSKPHKLNVFWVKAHNGHRENEICDKIAKEEARRFSVNK</sequence>
<evidence type="ECO:0000313" key="14">
    <source>
        <dbReference type="Proteomes" id="UP000272781"/>
    </source>
</evidence>
<dbReference type="NCBIfam" id="NF001236">
    <property type="entry name" value="PRK00203.1"/>
    <property type="match status" value="1"/>
</dbReference>
<dbReference type="FunFam" id="3.30.420.10:FF:000089">
    <property type="entry name" value="Ribonuclease H"/>
    <property type="match status" value="1"/>
</dbReference>
<keyword evidence="8 10" id="KW-0378">Hydrolase</keyword>
<feature type="binding site" evidence="10">
    <location>
        <position position="69"/>
    </location>
    <ligand>
        <name>Mg(2+)</name>
        <dbReference type="ChEBI" id="CHEBI:18420"/>
        <label>1</label>
    </ligand>
</feature>
<evidence type="ECO:0000256" key="3">
    <source>
        <dbReference type="ARBA" id="ARBA00005300"/>
    </source>
</evidence>
<keyword evidence="15" id="KW-1185">Reference proteome</keyword>
<evidence type="ECO:0000256" key="7">
    <source>
        <dbReference type="ARBA" id="ARBA00022759"/>
    </source>
</evidence>
<evidence type="ECO:0000256" key="8">
    <source>
        <dbReference type="ARBA" id="ARBA00022801"/>
    </source>
</evidence>
<evidence type="ECO:0000256" key="1">
    <source>
        <dbReference type="ARBA" id="ARBA00000077"/>
    </source>
</evidence>
<feature type="domain" description="RNase H type-1" evidence="11">
    <location>
        <begin position="1"/>
        <end position="136"/>
    </location>
</feature>
<comment type="cofactor">
    <cofactor evidence="10">
        <name>Mg(2+)</name>
        <dbReference type="ChEBI" id="CHEBI:18420"/>
    </cofactor>
    <text evidence="10">Binds 1 Mg(2+) ion per subunit. May bind a second metal ion at a regulatory site, or after substrate binding.</text>
</comment>
<dbReference type="PANTHER" id="PTHR10642">
    <property type="entry name" value="RIBONUCLEASE H1"/>
    <property type="match status" value="1"/>
</dbReference>
<evidence type="ECO:0000256" key="6">
    <source>
        <dbReference type="ARBA" id="ARBA00022723"/>
    </source>
</evidence>
<comment type="subunit">
    <text evidence="4 10">Monomer.</text>
</comment>
<comment type="catalytic activity">
    <reaction evidence="1 10">
        <text>Endonucleolytic cleavage to 5'-phosphomonoester.</text>
        <dbReference type="EC" id="3.1.26.4"/>
    </reaction>
</comment>
<dbReference type="Proteomes" id="UP000298805">
    <property type="component" value="Chromosome"/>
</dbReference>
<keyword evidence="9 10" id="KW-0460">Magnesium</keyword>
<dbReference type="SUPFAM" id="SSF53098">
    <property type="entry name" value="Ribonuclease H-like"/>
    <property type="match status" value="1"/>
</dbReference>
<dbReference type="AlphaFoldDB" id="A0AAJ4RB57"/>
<dbReference type="PROSITE" id="PS50879">
    <property type="entry name" value="RNASE_H_1"/>
    <property type="match status" value="1"/>
</dbReference>
<reference evidence="12" key="3">
    <citation type="submission" date="2019-06" db="EMBL/GenBank/DDBJ databases">
        <title>A comparative analysis of the Nautiliaceae.</title>
        <authorList>
            <person name="Grosche A."/>
            <person name="Smedile F."/>
            <person name="Vetriani C."/>
        </authorList>
    </citation>
    <scope>NUCLEOTIDE SEQUENCE</scope>
    <source>
        <strain evidence="12">TB6</strain>
    </source>
</reference>
<dbReference type="GO" id="GO:0004523">
    <property type="term" value="F:RNA-DNA hybrid ribonuclease activity"/>
    <property type="evidence" value="ECO:0007669"/>
    <property type="project" value="UniProtKB-UniRule"/>
</dbReference>
<keyword evidence="5 10" id="KW-0540">Nuclease</keyword>
<dbReference type="CDD" id="cd09278">
    <property type="entry name" value="RNase_HI_prokaryote_like"/>
    <property type="match status" value="1"/>
</dbReference>
<dbReference type="GO" id="GO:0005737">
    <property type="term" value="C:cytoplasm"/>
    <property type="evidence" value="ECO:0007669"/>
    <property type="project" value="UniProtKB-SubCell"/>
</dbReference>
<feature type="binding site" evidence="10">
    <location>
        <position position="128"/>
    </location>
    <ligand>
        <name>Mg(2+)</name>
        <dbReference type="ChEBI" id="CHEBI:18420"/>
        <label>2</label>
    </ligand>
</feature>
<dbReference type="Gene3D" id="3.30.420.10">
    <property type="entry name" value="Ribonuclease H-like superfamily/Ribonuclease H"/>
    <property type="match status" value="1"/>
</dbReference>
<keyword evidence="6 10" id="KW-0479">Metal-binding</keyword>
<dbReference type="EC" id="3.1.26.4" evidence="10"/>
<dbReference type="EMBL" id="RJVK01000005">
    <property type="protein sequence ID" value="ROR38926.1"/>
    <property type="molecule type" value="Genomic_DNA"/>
</dbReference>
<evidence type="ECO:0000256" key="9">
    <source>
        <dbReference type="ARBA" id="ARBA00022842"/>
    </source>
</evidence>
<dbReference type="GO" id="GO:0000287">
    <property type="term" value="F:magnesium ion binding"/>
    <property type="evidence" value="ECO:0007669"/>
    <property type="project" value="UniProtKB-UniRule"/>
</dbReference>
<keyword evidence="7 10" id="KW-0255">Endonuclease</keyword>
<dbReference type="HAMAP" id="MF_00042">
    <property type="entry name" value="RNase_H"/>
    <property type="match status" value="1"/>
</dbReference>
<dbReference type="PANTHER" id="PTHR10642:SF26">
    <property type="entry name" value="RIBONUCLEASE H1"/>
    <property type="match status" value="1"/>
</dbReference>
<feature type="binding site" evidence="10">
    <location>
        <position position="47"/>
    </location>
    <ligand>
        <name>Mg(2+)</name>
        <dbReference type="ChEBI" id="CHEBI:18420"/>
        <label>1</label>
    </ligand>
</feature>
<comment type="similarity">
    <text evidence="3 10">Belongs to the RNase H family.</text>
</comment>
<comment type="function">
    <text evidence="2 10">Endonuclease that specifically degrades the RNA of RNA-DNA hybrids.</text>
</comment>
<accession>A0AAJ4RB57</accession>
<feature type="binding site" evidence="10">
    <location>
        <position position="9"/>
    </location>
    <ligand>
        <name>Mg(2+)</name>
        <dbReference type="ChEBI" id="CHEBI:18420"/>
        <label>2</label>
    </ligand>
</feature>
<dbReference type="RefSeq" id="WP_123353216.1">
    <property type="nucleotide sequence ID" value="NZ_CP027432.2"/>
</dbReference>
<evidence type="ECO:0000313" key="13">
    <source>
        <dbReference type="EMBL" id="ROR38926.1"/>
    </source>
</evidence>
<evidence type="ECO:0000313" key="15">
    <source>
        <dbReference type="Proteomes" id="UP000298805"/>
    </source>
</evidence>
<evidence type="ECO:0000256" key="10">
    <source>
        <dbReference type="HAMAP-Rule" id="MF_00042"/>
    </source>
</evidence>
<comment type="subcellular location">
    <subcellularLocation>
        <location evidence="10">Cytoplasm</location>
    </subcellularLocation>
</comment>
<dbReference type="EMBL" id="CP027432">
    <property type="protein sequence ID" value="QCI27487.1"/>
    <property type="molecule type" value="Genomic_DNA"/>
</dbReference>
<dbReference type="GO" id="GO:0003676">
    <property type="term" value="F:nucleic acid binding"/>
    <property type="evidence" value="ECO:0007669"/>
    <property type="project" value="InterPro"/>
</dbReference>
<reference evidence="15" key="1">
    <citation type="submission" date="2018-03" db="EMBL/GenBank/DDBJ databases">
        <title>A comparative analysis of the Nautiliaceae.</title>
        <authorList>
            <person name="Grosche A."/>
            <person name="Smedile F."/>
            <person name="Vetriani C."/>
        </authorList>
    </citation>
    <scope>NUCLEOTIDE SEQUENCE [LARGE SCALE GENOMIC DNA]</scope>
    <source>
        <strain evidence="15">TB6</strain>
    </source>
</reference>
<gene>
    <name evidence="10 12" type="primary">rnhA</name>
    <name evidence="12" type="ORF">C6V80_00460</name>
    <name evidence="13" type="ORF">EDC58_1845</name>
</gene>
<dbReference type="InterPro" id="IPR050092">
    <property type="entry name" value="RNase_H"/>
</dbReference>
<protein>
    <recommendedName>
        <fullName evidence="10">Ribonuclease H</fullName>
        <shortName evidence="10">RNase H</shortName>
        <ecNumber evidence="10">3.1.26.4</ecNumber>
    </recommendedName>
</protein>
<feature type="binding site" evidence="10">
    <location>
        <position position="9"/>
    </location>
    <ligand>
        <name>Mg(2+)</name>
        <dbReference type="ChEBI" id="CHEBI:18420"/>
        <label>1</label>
    </ligand>
</feature>
<dbReference type="GO" id="GO:0043137">
    <property type="term" value="P:DNA replication, removal of RNA primer"/>
    <property type="evidence" value="ECO:0007669"/>
    <property type="project" value="TreeGrafter"/>
</dbReference>
<keyword evidence="10" id="KW-0963">Cytoplasm</keyword>
<evidence type="ECO:0000256" key="2">
    <source>
        <dbReference type="ARBA" id="ARBA00004065"/>
    </source>
</evidence>
<dbReference type="Pfam" id="PF00075">
    <property type="entry name" value="RNase_H"/>
    <property type="match status" value="1"/>
</dbReference>
<dbReference type="InterPro" id="IPR022892">
    <property type="entry name" value="RNaseHI"/>
</dbReference>
<name>A0AAJ4RB57_9BACT</name>